<evidence type="ECO:0000313" key="3">
    <source>
        <dbReference type="EMBL" id="KFG91686.1"/>
    </source>
</evidence>
<feature type="transmembrane region" description="Helical" evidence="2">
    <location>
        <begin position="315"/>
        <end position="336"/>
    </location>
</feature>
<keyword evidence="4" id="KW-1185">Reference proteome</keyword>
<sequence>MGEASALAHTAEPSSGVDTVASSDRKWRAASVAPGWIWAFLIGWMGGSQLLLWRFLDIAPLWAYALGGMLLAGLCFFTVRVINDVSDTRRLSLGTLLTCFLIAFSLLLLSGEGRFFYANVDWQVRFAVLRDMGQYPWPFVYTVRAEPDLLRAPIGMFLVPALAFKAFGPRAGDITLLLQNATLIAALLALGSQLFSNRRSRIIALAVFLCFSGMDAVGDLLVQGMLTDHMEDWAFLQYSSTVTLLFWVPQHALAAWIGAVGYMLWRDGRMPLAPWLALLPMTALWSPLGLMAAMPFVALAGVRTLIARTLQWQDVLIPAAALLLCFPTLVYLGAAGDDVGIRFMPVPFVQWLIFQSLETLPFLVPLLIAGKSIRFGRDSVWLAFIWLMQIPFVQIGWSNDFMMRGSITALALIAAMVSDQLAEQGAMRRWLIAVLAIGSMTGLAEIRRAFINPPAPEVRCSFFKAWDQAFATFPKGSYLAPVDEVPALVRPHRPAYVSVNEPARCWSGSWPRSSDPRKAASGGQDGVE</sequence>
<organism evidence="3 4">
    <name type="scientific">Sphingobium herbicidovorans (strain ATCC 700291 / DSM 11019 / CCUG 56400 / KCTC 2939 / LMG 18315 / NBRC 16415 / MH)</name>
    <name type="common">Sphingomonas herbicidovorans</name>
    <dbReference type="NCBI Taxonomy" id="1219045"/>
    <lineage>
        <taxon>Bacteria</taxon>
        <taxon>Pseudomonadati</taxon>
        <taxon>Pseudomonadota</taxon>
        <taxon>Alphaproteobacteria</taxon>
        <taxon>Sphingomonadales</taxon>
        <taxon>Sphingomonadaceae</taxon>
        <taxon>Sphingobium</taxon>
    </lineage>
</organism>
<feature type="transmembrane region" description="Helical" evidence="2">
    <location>
        <begin position="61"/>
        <end position="79"/>
    </location>
</feature>
<feature type="transmembrane region" description="Helical" evidence="2">
    <location>
        <begin position="348"/>
        <end position="368"/>
    </location>
</feature>
<dbReference type="eggNOG" id="ENOG502ZB6B">
    <property type="taxonomic scope" value="Bacteria"/>
</dbReference>
<feature type="region of interest" description="Disordered" evidence="1">
    <location>
        <begin position="507"/>
        <end position="528"/>
    </location>
</feature>
<comment type="caution">
    <text evidence="3">The sequence shown here is derived from an EMBL/GenBank/DDBJ whole genome shotgun (WGS) entry which is preliminary data.</text>
</comment>
<dbReference type="AlphaFoldDB" id="A0A086PE68"/>
<evidence type="ECO:0000313" key="4">
    <source>
        <dbReference type="Proteomes" id="UP000024284"/>
    </source>
</evidence>
<dbReference type="PATRIC" id="fig|1219045.3.peg.555"/>
<proteinExistence type="predicted"/>
<reference evidence="3" key="1">
    <citation type="submission" date="2014-08" db="EMBL/GenBank/DDBJ databases">
        <title>Draft genome sequences of Sphingobium herbicidovorans.</title>
        <authorList>
            <person name="Gan H.M."/>
            <person name="Gan H.Y."/>
            <person name="Savka M.A."/>
        </authorList>
    </citation>
    <scope>NUCLEOTIDE SEQUENCE [LARGE SCALE GENOMIC DNA]</scope>
    <source>
        <strain evidence="3">NBRC 16415</strain>
    </source>
</reference>
<dbReference type="Proteomes" id="UP000024284">
    <property type="component" value="Unassembled WGS sequence"/>
</dbReference>
<feature type="transmembrane region" description="Helical" evidence="2">
    <location>
        <begin position="285"/>
        <end position="306"/>
    </location>
</feature>
<keyword evidence="2" id="KW-1133">Transmembrane helix</keyword>
<evidence type="ECO:0000256" key="1">
    <source>
        <dbReference type="SAM" id="MobiDB-lite"/>
    </source>
</evidence>
<name>A0A086PE68_SPHHM</name>
<feature type="transmembrane region" description="Helical" evidence="2">
    <location>
        <begin position="242"/>
        <end position="265"/>
    </location>
</feature>
<dbReference type="EMBL" id="JFZA02000002">
    <property type="protein sequence ID" value="KFG91686.1"/>
    <property type="molecule type" value="Genomic_DNA"/>
</dbReference>
<feature type="transmembrane region" description="Helical" evidence="2">
    <location>
        <begin position="91"/>
        <end position="109"/>
    </location>
</feature>
<accession>A0A086PE68</accession>
<keyword evidence="2" id="KW-0812">Transmembrane</keyword>
<protein>
    <submittedName>
        <fullName evidence="3">Uncharacterized protein</fullName>
    </submittedName>
</protein>
<feature type="transmembrane region" description="Helical" evidence="2">
    <location>
        <begin position="174"/>
        <end position="196"/>
    </location>
</feature>
<feature type="transmembrane region" description="Helical" evidence="2">
    <location>
        <begin position="35"/>
        <end position="55"/>
    </location>
</feature>
<dbReference type="STRING" id="76947.GCA_002080435_02404"/>
<keyword evidence="2" id="KW-0472">Membrane</keyword>
<evidence type="ECO:0000256" key="2">
    <source>
        <dbReference type="SAM" id="Phobius"/>
    </source>
</evidence>
<gene>
    <name evidence="3" type="ORF">BV98_000543</name>
</gene>
<feature type="transmembrane region" description="Helical" evidence="2">
    <location>
        <begin position="380"/>
        <end position="397"/>
    </location>
</feature>